<sequence length="92" mass="9881">MQNPSTHGGQPPHTRLLFRLSAATFIAFWAAIVSGKLHMSFGFDQLPLIPEILLAILLALGLAIGLGACLLEEQRRANNAPTLDTTTEGDTK</sequence>
<gene>
    <name evidence="2" type="ORF">CEW83_08405</name>
</gene>
<dbReference type="AlphaFoldDB" id="A0A2U8GNY4"/>
<dbReference type="RefSeq" id="WP_108948942.1">
    <property type="nucleotide sequence ID" value="NZ_CP022187.1"/>
</dbReference>
<feature type="transmembrane region" description="Helical" evidence="1">
    <location>
        <begin position="52"/>
        <end position="71"/>
    </location>
</feature>
<evidence type="ECO:0000313" key="2">
    <source>
        <dbReference type="EMBL" id="AWI75234.1"/>
    </source>
</evidence>
<dbReference type="KEGG" id="acom:CEW83_08405"/>
<evidence type="ECO:0000256" key="1">
    <source>
        <dbReference type="SAM" id="Phobius"/>
    </source>
</evidence>
<keyword evidence="3" id="KW-1185">Reference proteome</keyword>
<reference evidence="2 3" key="1">
    <citation type="submission" date="2017-06" db="EMBL/GenBank/DDBJ databases">
        <title>Azoarcus.</title>
        <authorList>
            <person name="Woo J.-H."/>
            <person name="Kim H.-S."/>
        </authorList>
    </citation>
    <scope>NUCLEOTIDE SEQUENCE [LARGE SCALE GENOMIC DNA]</scope>
    <source>
        <strain evidence="2 3">TSPY31</strain>
    </source>
</reference>
<proteinExistence type="predicted"/>
<name>A0A2U8GNY4_9RHOO</name>
<feature type="transmembrane region" description="Helical" evidence="1">
    <location>
        <begin position="16"/>
        <end position="32"/>
    </location>
</feature>
<protein>
    <submittedName>
        <fullName evidence="2">Uncharacterized protein</fullName>
    </submittedName>
</protein>
<dbReference type="Proteomes" id="UP000244930">
    <property type="component" value="Chromosome"/>
</dbReference>
<organism evidence="2 3">
    <name type="scientific">Parazoarcus communis</name>
    <dbReference type="NCBI Taxonomy" id="41977"/>
    <lineage>
        <taxon>Bacteria</taxon>
        <taxon>Pseudomonadati</taxon>
        <taxon>Pseudomonadota</taxon>
        <taxon>Betaproteobacteria</taxon>
        <taxon>Rhodocyclales</taxon>
        <taxon>Zoogloeaceae</taxon>
        <taxon>Parazoarcus</taxon>
    </lineage>
</organism>
<dbReference type="EMBL" id="CP022187">
    <property type="protein sequence ID" value="AWI75234.1"/>
    <property type="molecule type" value="Genomic_DNA"/>
</dbReference>
<keyword evidence="1" id="KW-1133">Transmembrane helix</keyword>
<accession>A0A2U8GNY4</accession>
<keyword evidence="1" id="KW-0812">Transmembrane</keyword>
<evidence type="ECO:0000313" key="3">
    <source>
        <dbReference type="Proteomes" id="UP000244930"/>
    </source>
</evidence>
<keyword evidence="1" id="KW-0472">Membrane</keyword>